<keyword evidence="3" id="KW-0496">Mitochondrion</keyword>
<evidence type="ECO:0000256" key="1">
    <source>
        <dbReference type="ARBA" id="ARBA00004173"/>
    </source>
</evidence>
<dbReference type="WBParaSite" id="ACAC_0000400701-mRNA-1">
    <property type="protein sequence ID" value="ACAC_0000400701-mRNA-1"/>
    <property type="gene ID" value="ACAC_0000400701"/>
</dbReference>
<evidence type="ECO:0000259" key="6">
    <source>
        <dbReference type="Pfam" id="PF07534"/>
    </source>
</evidence>
<feature type="region of interest" description="Disordered" evidence="5">
    <location>
        <begin position="1"/>
        <end position="20"/>
    </location>
</feature>
<dbReference type="AlphaFoldDB" id="A0A0K0D1R2"/>
<dbReference type="PANTHER" id="PTHR23354">
    <property type="entry name" value="NUCLEOLAR PROTEIN 7/ESTROGEN RECEPTOR COACTIVATOR-RELATED"/>
    <property type="match status" value="1"/>
</dbReference>
<dbReference type="InterPro" id="IPR006571">
    <property type="entry name" value="TLDc_dom"/>
</dbReference>
<evidence type="ECO:0000256" key="4">
    <source>
        <dbReference type="ARBA" id="ARBA00040604"/>
    </source>
</evidence>
<comment type="subcellular location">
    <subcellularLocation>
        <location evidence="1">Mitochondrion</location>
    </subcellularLocation>
</comment>
<comment type="similarity">
    <text evidence="2">Belongs to the OXR1 family.</text>
</comment>
<dbReference type="STRING" id="6313.A0A0K0D1R2"/>
<dbReference type="GO" id="GO:0005634">
    <property type="term" value="C:nucleus"/>
    <property type="evidence" value="ECO:0007669"/>
    <property type="project" value="TreeGrafter"/>
</dbReference>
<keyword evidence="7" id="KW-1185">Reference proteome</keyword>
<dbReference type="PANTHER" id="PTHR23354:SF62">
    <property type="entry name" value="MUSTARD, ISOFORM V"/>
    <property type="match status" value="1"/>
</dbReference>
<sequence>MKAFNSTVERDKTPIGSSAEVETENQLMGRIHDQFCSRPLLRSDLKSGMLNSSEDSGIDESVQSSRLSVNDVSLQATCENGGAEEISGTCTPVIREVHPQLLFGVRNKQLSENDNSLPKPKQRRFFLKTIFRMKNPSDRRRSKSLGAPTLLATGDRPTSVFGSSLLNREWEIVTVREMCRRLSLDEAEQLEMPIPEGASQSQILDELMIRQIMEILPPRAEGYPWMSIYNSEKHGFSLTTLYR</sequence>
<evidence type="ECO:0000256" key="2">
    <source>
        <dbReference type="ARBA" id="ARBA00009540"/>
    </source>
</evidence>
<evidence type="ECO:0000313" key="8">
    <source>
        <dbReference type="WBParaSite" id="ACAC_0000400701-mRNA-1"/>
    </source>
</evidence>
<dbReference type="GO" id="GO:0006979">
    <property type="term" value="P:response to oxidative stress"/>
    <property type="evidence" value="ECO:0007669"/>
    <property type="project" value="TreeGrafter"/>
</dbReference>
<reference evidence="7" key="1">
    <citation type="submission" date="2012-09" db="EMBL/GenBank/DDBJ databases">
        <authorList>
            <person name="Martin A.A."/>
        </authorList>
    </citation>
    <scope>NUCLEOTIDE SEQUENCE</scope>
</reference>
<dbReference type="Pfam" id="PF07534">
    <property type="entry name" value="TLD"/>
    <property type="match status" value="1"/>
</dbReference>
<evidence type="ECO:0000256" key="5">
    <source>
        <dbReference type="SAM" id="MobiDB-lite"/>
    </source>
</evidence>
<feature type="domain" description="TLDc" evidence="6">
    <location>
        <begin position="199"/>
        <end position="243"/>
    </location>
</feature>
<dbReference type="Proteomes" id="UP000035642">
    <property type="component" value="Unassembled WGS sequence"/>
</dbReference>
<accession>A0A0K0D1R2</accession>
<proteinExistence type="inferred from homology"/>
<protein>
    <recommendedName>
        <fullName evidence="4">Oxidation resistance protein 1</fullName>
    </recommendedName>
</protein>
<organism evidence="7 8">
    <name type="scientific">Angiostrongylus cantonensis</name>
    <name type="common">Rat lungworm</name>
    <dbReference type="NCBI Taxonomy" id="6313"/>
    <lineage>
        <taxon>Eukaryota</taxon>
        <taxon>Metazoa</taxon>
        <taxon>Ecdysozoa</taxon>
        <taxon>Nematoda</taxon>
        <taxon>Chromadorea</taxon>
        <taxon>Rhabditida</taxon>
        <taxon>Rhabditina</taxon>
        <taxon>Rhabditomorpha</taxon>
        <taxon>Strongyloidea</taxon>
        <taxon>Metastrongylidae</taxon>
        <taxon>Angiostrongylus</taxon>
    </lineage>
</organism>
<evidence type="ECO:0000256" key="3">
    <source>
        <dbReference type="ARBA" id="ARBA00023128"/>
    </source>
</evidence>
<dbReference type="GO" id="GO:0005739">
    <property type="term" value="C:mitochondrion"/>
    <property type="evidence" value="ECO:0007669"/>
    <property type="project" value="UniProtKB-SubCell"/>
</dbReference>
<name>A0A0K0D1R2_ANGCA</name>
<reference evidence="8" key="2">
    <citation type="submission" date="2017-02" db="UniProtKB">
        <authorList>
            <consortium name="WormBaseParasite"/>
        </authorList>
    </citation>
    <scope>IDENTIFICATION</scope>
</reference>
<evidence type="ECO:0000313" key="7">
    <source>
        <dbReference type="Proteomes" id="UP000035642"/>
    </source>
</evidence>